<keyword evidence="1" id="KW-0051">Antiviral defense</keyword>
<dbReference type="Proteomes" id="UP000030428">
    <property type="component" value="Unassembled WGS sequence"/>
</dbReference>
<evidence type="ECO:0000313" key="3">
    <source>
        <dbReference type="EMBL" id="KHD06942.1"/>
    </source>
</evidence>
<evidence type="ECO:0000313" key="4">
    <source>
        <dbReference type="Proteomes" id="UP000030428"/>
    </source>
</evidence>
<dbReference type="EMBL" id="JSZA02000377">
    <property type="protein sequence ID" value="KHD06942.1"/>
    <property type="molecule type" value="Genomic_DNA"/>
</dbReference>
<dbReference type="GO" id="GO:0051607">
    <property type="term" value="P:defense response to virus"/>
    <property type="evidence" value="ECO:0007669"/>
    <property type="project" value="UniProtKB-KW"/>
</dbReference>
<comment type="caution">
    <text evidence="3">The sequence shown here is derived from an EMBL/GenBank/DDBJ whole genome shotgun (WGS) entry which is preliminary data.</text>
</comment>
<dbReference type="AlphaFoldDB" id="A0A0A6P9E3"/>
<proteinExistence type="predicted"/>
<keyword evidence="4" id="KW-1185">Reference proteome</keyword>
<dbReference type="InterPro" id="IPR005537">
    <property type="entry name" value="RAMP_III_fam"/>
</dbReference>
<dbReference type="Pfam" id="PF03787">
    <property type="entry name" value="RAMPs"/>
    <property type="match status" value="1"/>
</dbReference>
<name>A0A0A6P9E3_9GAMM</name>
<gene>
    <name evidence="3" type="ORF">PN36_34165</name>
</gene>
<protein>
    <recommendedName>
        <fullName evidence="2">CRISPR type III-associated protein domain-containing protein</fullName>
    </recommendedName>
</protein>
<sequence>MTVLENLKVPESLTMHLKTLTPLYTGGIGQYGEQIHPSGLLGSIRHFSSLLAAAIGDSDFETRVWGTTTQENHQNVHAKKVALRWDVSGLETVELDKKITWQDEQHQHRGWYYNVAQKGSITLTLTQRGISETDWQLLKLALRIQIIHATLGAKDQFGLGVVTTDKLPEVQPLSDQMLRETLTDRPSLHNAFFAEIQFPCTAPKTLHQRIEAGLRHYLFGDLKDKWGSAINVSAIYPLANNQSALRIWGVLPHTRQIKKSFRIFNQIVSQREEILTRIKTALNNGPLSTQKDIKWTECSQENIVAWINQLNLLSNPTTVQQPKRKVIKRRIS</sequence>
<accession>A0A0A6P9E3</accession>
<evidence type="ECO:0000259" key="2">
    <source>
        <dbReference type="Pfam" id="PF03787"/>
    </source>
</evidence>
<organism evidence="3 4">
    <name type="scientific">Candidatus Thiomargarita nelsonii</name>
    <dbReference type="NCBI Taxonomy" id="1003181"/>
    <lineage>
        <taxon>Bacteria</taxon>
        <taxon>Pseudomonadati</taxon>
        <taxon>Pseudomonadota</taxon>
        <taxon>Gammaproteobacteria</taxon>
        <taxon>Thiotrichales</taxon>
        <taxon>Thiotrichaceae</taxon>
        <taxon>Thiomargarita</taxon>
    </lineage>
</organism>
<feature type="domain" description="CRISPR type III-associated protein" evidence="2">
    <location>
        <begin position="17"/>
        <end position="162"/>
    </location>
</feature>
<reference evidence="3 4" key="1">
    <citation type="journal article" date="2016" name="Front. Microbiol.">
        <title>Single-Cell (Meta-)Genomics of a Dimorphic Candidatus Thiomargarita nelsonii Reveals Genomic Plasticity.</title>
        <authorList>
            <person name="Flood B.E."/>
            <person name="Fliss P."/>
            <person name="Jones D.S."/>
            <person name="Dick G.J."/>
            <person name="Jain S."/>
            <person name="Kaster A.K."/>
            <person name="Winkel M."/>
            <person name="Mussmann M."/>
            <person name="Bailey J."/>
        </authorList>
    </citation>
    <scope>NUCLEOTIDE SEQUENCE [LARGE SCALE GENOMIC DNA]</scope>
    <source>
        <strain evidence="3">Hydrate Ridge</strain>
    </source>
</reference>
<evidence type="ECO:0000256" key="1">
    <source>
        <dbReference type="ARBA" id="ARBA00023118"/>
    </source>
</evidence>